<reference evidence="7" key="1">
    <citation type="journal article" date="2019" name="Int. J. Syst. Evol. Microbiol.">
        <title>The Global Catalogue of Microorganisms (GCM) 10K type strain sequencing project: providing services to taxonomists for standard genome sequencing and annotation.</title>
        <authorList>
            <consortium name="The Broad Institute Genomics Platform"/>
            <consortium name="The Broad Institute Genome Sequencing Center for Infectious Disease"/>
            <person name="Wu L."/>
            <person name="Ma J."/>
        </authorList>
    </citation>
    <scope>NUCLEOTIDE SEQUENCE [LARGE SCALE GENOMIC DNA]</scope>
    <source>
        <strain evidence="7">CGMCC 1.10759</strain>
    </source>
</reference>
<feature type="domain" description="HTH gntR-type" evidence="5">
    <location>
        <begin position="51"/>
        <end position="119"/>
    </location>
</feature>
<dbReference type="SMART" id="SM00345">
    <property type="entry name" value="HTH_GNTR"/>
    <property type="match status" value="1"/>
</dbReference>
<dbReference type="CDD" id="cd07377">
    <property type="entry name" value="WHTH_GntR"/>
    <property type="match status" value="1"/>
</dbReference>
<keyword evidence="1" id="KW-0805">Transcription regulation</keyword>
<name>A0ABV8SRG3_9GAMM</name>
<evidence type="ECO:0000313" key="7">
    <source>
        <dbReference type="Proteomes" id="UP001595904"/>
    </source>
</evidence>
<feature type="region of interest" description="Disordered" evidence="4">
    <location>
        <begin position="16"/>
        <end position="49"/>
    </location>
</feature>
<dbReference type="PANTHER" id="PTHR43537:SF44">
    <property type="entry name" value="GNTR FAMILY REGULATORY PROTEIN"/>
    <property type="match status" value="1"/>
</dbReference>
<proteinExistence type="predicted"/>
<evidence type="ECO:0000256" key="3">
    <source>
        <dbReference type="ARBA" id="ARBA00023163"/>
    </source>
</evidence>
<keyword evidence="2" id="KW-0238">DNA-binding</keyword>
<comment type="caution">
    <text evidence="6">The sequence shown here is derived from an EMBL/GenBank/DDBJ whole genome shotgun (WGS) entry which is preliminary data.</text>
</comment>
<sequence length="291" mass="32397">MNGPVEAVLVIPAARPDNPLGRMRDRQKAPMPAPNPNKVAAASPRQNRKELRLHSSIARDLGLRIVSGRYRPGHVLAGEIEASGQLKVSRSAYREAVRMLAAKGLVQSRTRTGTRVSAVEQWHLLDPDVLTWVFAGEPELEVLQGLFELRTIIEPEAAALAAARRNEKNVEVMRNALARMALHTVNVEAGRIADKEFHSELLRATRNPFIISLTNGVAAAVHALTEFKQRAQALKRDPLPEHWRVFHAIEAKDTVEARAAMTELIRLAITDMPVKRWPENWTDSRLVQDSG</sequence>
<evidence type="ECO:0000256" key="1">
    <source>
        <dbReference type="ARBA" id="ARBA00023015"/>
    </source>
</evidence>
<gene>
    <name evidence="6" type="ORF">ACFPN2_13300</name>
</gene>
<dbReference type="Proteomes" id="UP001595904">
    <property type="component" value="Unassembled WGS sequence"/>
</dbReference>
<dbReference type="SUPFAM" id="SSF48008">
    <property type="entry name" value="GntR ligand-binding domain-like"/>
    <property type="match status" value="1"/>
</dbReference>
<dbReference type="InterPro" id="IPR011711">
    <property type="entry name" value="GntR_C"/>
</dbReference>
<dbReference type="EMBL" id="JBHSDU010000003">
    <property type="protein sequence ID" value="MFC4310061.1"/>
    <property type="molecule type" value="Genomic_DNA"/>
</dbReference>
<keyword evidence="7" id="KW-1185">Reference proteome</keyword>
<dbReference type="Pfam" id="PF07729">
    <property type="entry name" value="FCD"/>
    <property type="match status" value="1"/>
</dbReference>
<dbReference type="Pfam" id="PF00392">
    <property type="entry name" value="GntR"/>
    <property type="match status" value="1"/>
</dbReference>
<dbReference type="SUPFAM" id="SSF46785">
    <property type="entry name" value="Winged helix' DNA-binding domain"/>
    <property type="match status" value="1"/>
</dbReference>
<evidence type="ECO:0000256" key="2">
    <source>
        <dbReference type="ARBA" id="ARBA00023125"/>
    </source>
</evidence>
<protein>
    <submittedName>
        <fullName evidence="6">FadR/GntR family transcriptional regulator</fullName>
    </submittedName>
</protein>
<dbReference type="PROSITE" id="PS50949">
    <property type="entry name" value="HTH_GNTR"/>
    <property type="match status" value="1"/>
</dbReference>
<dbReference type="PANTHER" id="PTHR43537">
    <property type="entry name" value="TRANSCRIPTIONAL REGULATOR, GNTR FAMILY"/>
    <property type="match status" value="1"/>
</dbReference>
<dbReference type="Gene3D" id="1.10.10.10">
    <property type="entry name" value="Winged helix-like DNA-binding domain superfamily/Winged helix DNA-binding domain"/>
    <property type="match status" value="1"/>
</dbReference>
<keyword evidence="3" id="KW-0804">Transcription</keyword>
<organism evidence="6 7">
    <name type="scientific">Steroidobacter flavus</name>
    <dbReference type="NCBI Taxonomy" id="1842136"/>
    <lineage>
        <taxon>Bacteria</taxon>
        <taxon>Pseudomonadati</taxon>
        <taxon>Pseudomonadota</taxon>
        <taxon>Gammaproteobacteria</taxon>
        <taxon>Steroidobacterales</taxon>
        <taxon>Steroidobacteraceae</taxon>
        <taxon>Steroidobacter</taxon>
    </lineage>
</organism>
<dbReference type="SMART" id="SM00895">
    <property type="entry name" value="FCD"/>
    <property type="match status" value="1"/>
</dbReference>
<evidence type="ECO:0000313" key="6">
    <source>
        <dbReference type="EMBL" id="MFC4310061.1"/>
    </source>
</evidence>
<accession>A0ABV8SRG3</accession>
<dbReference type="InterPro" id="IPR036390">
    <property type="entry name" value="WH_DNA-bd_sf"/>
</dbReference>
<dbReference type="InterPro" id="IPR036388">
    <property type="entry name" value="WH-like_DNA-bd_sf"/>
</dbReference>
<dbReference type="InterPro" id="IPR008920">
    <property type="entry name" value="TF_FadR/GntR_C"/>
</dbReference>
<dbReference type="RefSeq" id="WP_380597246.1">
    <property type="nucleotide sequence ID" value="NZ_JBHSDU010000003.1"/>
</dbReference>
<evidence type="ECO:0000259" key="5">
    <source>
        <dbReference type="PROSITE" id="PS50949"/>
    </source>
</evidence>
<evidence type="ECO:0000256" key="4">
    <source>
        <dbReference type="SAM" id="MobiDB-lite"/>
    </source>
</evidence>
<dbReference type="Gene3D" id="1.20.120.530">
    <property type="entry name" value="GntR ligand-binding domain-like"/>
    <property type="match status" value="1"/>
</dbReference>
<dbReference type="InterPro" id="IPR000524">
    <property type="entry name" value="Tscrpt_reg_HTH_GntR"/>
</dbReference>